<name>A0AC35GDN3_9BILA</name>
<reference evidence="2" key="1">
    <citation type="submission" date="2022-11" db="UniProtKB">
        <authorList>
            <consortium name="WormBaseParasite"/>
        </authorList>
    </citation>
    <scope>IDENTIFICATION</scope>
</reference>
<protein>
    <submittedName>
        <fullName evidence="2">G domain-containing protein</fullName>
    </submittedName>
</protein>
<sequence>MQCYKEGSKEPMELDNSTYQSQQNIQTEENKVSNDPNALINEATSLAEHLNNRLKSLNEKDAHLFMENFEMNVMLLPKKKNVATIQHEQLTAQKSDESNNDFVMVNPHAETKNYSTKTLEKIVAMNNENPPLFSTSAKPPLYISNQNCSFTKVKTELNEREKQGDMKTTLQEDKSYHIAKQPSWEFTRCSQRSHNSSLHRSMSEKRKIYSSDNSSQLYSDVVKGNNTCKQEHSTTFPSTISSEESVKKETSLTYSTQNRCHDYRNPREATNNSLEYSKSKPRSVSNHNTHRNQYKTEKLEYNQSTPKMAEQPTAASSRPLDLHAIPTQVANVAQQQKDWLQGIQKSLQNNNKKSINILVLGQTGVGKSTWINAFANYLSYSTLEDAIAAEAPVCVIPTKFSMFDENYQRHDVLLGNHCNEVFSDKGQSATQNAKTYLFETEKYNVYIIDTPGMDDTRGGEQDDENMRKILRTIAPFKELHAICFLFKANEARLSQSFRYCISKLLSNLSKSALNNTCFVFTNARGTFYKPGDTMAPLKGYFKELQEKEGLVVAINDNNTFCLDNEAFRFICAYFSKIKFGGLEMKTYADSWKHSANEMIRLLDHASRIQAHNTSETLSINETRTWILQLVEPIINVGGIIQTNLQQLEERIRELESMENNIEELQKRAAVPIVTLEVIHLESPQTVCRSEKCISYENVSGIMQPIYKTVCHKNCNIFGGDATQFPDPALYNCEAFNYNKCKKCGCHLNQHGRIFYEQRLVTNRLEVQAMQNSVHSQQDAAKLKRKMINRSEKMIDGFTQEFYFLMNAMSKFSFFLFQNGISHKSDIFENHIQRLIESEEKMIKNVRHCDERKYYRFVNLLMSYRDIREKTYYKNFAYNISLAEIQDIRQKLFSMPLTGSKIAEVFDIHVKADKHDYVHDITHFDKKSIITKSVEWIKNQMSSQNNAFVDSDASENEVDSFVTVQQPPLPVHPFSQQPSSQVSSMLQQPQNNFTQQHRSEQQQPDNGFCGYSHSNPFSTSTNTSTPYGFQTTPNETTPASKLDYQMNRGVAPQMNNQFQPQSQNEQQQHHLPSMNPSQQSTPMQSPMAQNPNMNFMQFMQDPNFLQQMAMFMQQMQNMQLAQQNETMPMPGFQNNVQRLPSQQNYGNPQIGTQAFPFSNSSTMPPQQQQAPSAPLQQHQQYQQPNKNGKTKSNNSNNVPSQKLQPPNTSSFSGPRKEVYILVLGETGVGKSTWINGIANYMSFDVITEALEAPEPVCVIPSKFTMCDDNYQQREIIIGNSNNEVFGKGQSATQDARTYMFQTPKYDVYIIDTPGIGDVRGIEQDKENTRKILNAIAPYKNLHAICLLFKSNEARMTLSFRYCISELLLQLHRDAAKNIVFFFTNSRGTFYKPGDTIVPLREFLGQLQKKHGIEVSLNRNNIFCLDNEAFKFVCAYHDGVDFSEEDMLNFASSWKRSAEETHRFLDYAAGCKPHSVDKTLSVNQARGIILQLAKPLADINDLIETNIKVYNDRKNEIENTAATIDELKNKLLIPQVGIKTEPLPYPMTVCTGEKCIETQSIPNSEQRQTIYKQICHDHCQLDNVDPERFPEPHLQQCWAMQGRQSCHICGCQWSTHMHIRFKQVKTNESVEDENIKNAIQTNEDARITKQKIIESCEQTVNEYKHEQKIIMEASIRFAVFLKQNAIMAYNDVFEKYVEKSIEEEEKCIRAGGDHSKLNNLKRCLAEYRQERATIEQAILKGGNNAQQISTDDVKHMKSTLFALPHFGAKLKELFNRTVQGYALNQQQSVQKFAKPNFNNANFGNKKSKKPAKNQNVMNKLRNVFVGNQ</sequence>
<evidence type="ECO:0000313" key="1">
    <source>
        <dbReference type="Proteomes" id="UP000887580"/>
    </source>
</evidence>
<organism evidence="1 2">
    <name type="scientific">Panagrolaimus sp. PS1159</name>
    <dbReference type="NCBI Taxonomy" id="55785"/>
    <lineage>
        <taxon>Eukaryota</taxon>
        <taxon>Metazoa</taxon>
        <taxon>Ecdysozoa</taxon>
        <taxon>Nematoda</taxon>
        <taxon>Chromadorea</taxon>
        <taxon>Rhabditida</taxon>
        <taxon>Tylenchina</taxon>
        <taxon>Panagrolaimomorpha</taxon>
        <taxon>Panagrolaimoidea</taxon>
        <taxon>Panagrolaimidae</taxon>
        <taxon>Panagrolaimus</taxon>
    </lineage>
</organism>
<dbReference type="Proteomes" id="UP000887580">
    <property type="component" value="Unplaced"/>
</dbReference>
<dbReference type="WBParaSite" id="PS1159_v2.g3916.t2">
    <property type="protein sequence ID" value="PS1159_v2.g3916.t2"/>
    <property type="gene ID" value="PS1159_v2.g3916"/>
</dbReference>
<accession>A0AC35GDN3</accession>
<proteinExistence type="predicted"/>
<evidence type="ECO:0000313" key="2">
    <source>
        <dbReference type="WBParaSite" id="PS1159_v2.g3916.t2"/>
    </source>
</evidence>